<keyword evidence="5" id="KW-0132">Cell division</keyword>
<dbReference type="Gene3D" id="1.10.10.10">
    <property type="entry name" value="Winged helix-like DNA-binding domain superfamily/Winged helix DNA-binding domain"/>
    <property type="match status" value="1"/>
</dbReference>
<dbReference type="GO" id="GO:0005524">
    <property type="term" value="F:ATP binding"/>
    <property type="evidence" value="ECO:0007669"/>
    <property type="project" value="UniProtKB-UniRule"/>
</dbReference>
<organism evidence="18 19">
    <name type="scientific">Cysteiniphilum litorale</name>
    <dbReference type="NCBI Taxonomy" id="2056700"/>
    <lineage>
        <taxon>Bacteria</taxon>
        <taxon>Pseudomonadati</taxon>
        <taxon>Pseudomonadota</taxon>
        <taxon>Gammaproteobacteria</taxon>
        <taxon>Thiotrichales</taxon>
        <taxon>Fastidiosibacteraceae</taxon>
        <taxon>Cysteiniphilum</taxon>
    </lineage>
</organism>
<dbReference type="InterPro" id="IPR050206">
    <property type="entry name" value="FtsK/SpoIIIE/SftA"/>
</dbReference>
<evidence type="ECO:0000313" key="19">
    <source>
        <dbReference type="Proteomes" id="UP000636949"/>
    </source>
</evidence>
<feature type="transmembrane region" description="Helical" evidence="16">
    <location>
        <begin position="199"/>
        <end position="220"/>
    </location>
</feature>
<dbReference type="PANTHER" id="PTHR22683">
    <property type="entry name" value="SPORULATION PROTEIN RELATED"/>
    <property type="match status" value="1"/>
</dbReference>
<feature type="compositionally biased region" description="Basic and acidic residues" evidence="15">
    <location>
        <begin position="29"/>
        <end position="40"/>
    </location>
</feature>
<gene>
    <name evidence="18" type="primary">ftsK</name>
    <name evidence="18" type="ORF">GCM10010995_16560</name>
</gene>
<reference evidence="18" key="2">
    <citation type="submission" date="2020-09" db="EMBL/GenBank/DDBJ databases">
        <authorList>
            <person name="Sun Q."/>
            <person name="Zhou Y."/>
        </authorList>
    </citation>
    <scope>NUCLEOTIDE SEQUENCE</scope>
    <source>
        <strain evidence="18">CGMCC 1.15758</strain>
    </source>
</reference>
<dbReference type="GO" id="GO:0005886">
    <property type="term" value="C:plasma membrane"/>
    <property type="evidence" value="ECO:0007669"/>
    <property type="project" value="UniProtKB-SubCell"/>
</dbReference>
<dbReference type="Gene3D" id="3.30.980.40">
    <property type="match status" value="1"/>
</dbReference>
<evidence type="ECO:0000256" key="10">
    <source>
        <dbReference type="ARBA" id="ARBA00022989"/>
    </source>
</evidence>
<evidence type="ECO:0000256" key="4">
    <source>
        <dbReference type="ARBA" id="ARBA00022475"/>
    </source>
</evidence>
<feature type="domain" description="FtsK" evidence="17">
    <location>
        <begin position="521"/>
        <end position="735"/>
    </location>
</feature>
<proteinExistence type="inferred from homology"/>
<evidence type="ECO:0000256" key="8">
    <source>
        <dbReference type="ARBA" id="ARBA00022829"/>
    </source>
</evidence>
<keyword evidence="11" id="KW-0238">DNA-binding</keyword>
<evidence type="ECO:0000256" key="15">
    <source>
        <dbReference type="SAM" id="MobiDB-lite"/>
    </source>
</evidence>
<keyword evidence="4" id="KW-1003">Cell membrane</keyword>
<dbReference type="Pfam" id="PF01580">
    <property type="entry name" value="FtsK_SpoIIIE"/>
    <property type="match status" value="1"/>
</dbReference>
<evidence type="ECO:0000256" key="1">
    <source>
        <dbReference type="ARBA" id="ARBA00004651"/>
    </source>
</evidence>
<keyword evidence="13" id="KW-0131">Cell cycle</keyword>
<feature type="transmembrane region" description="Helical" evidence="16">
    <location>
        <begin position="158"/>
        <end position="179"/>
    </location>
</feature>
<keyword evidence="9 14" id="KW-0067">ATP-binding</keyword>
<dbReference type="EMBL" id="BMJS01000018">
    <property type="protein sequence ID" value="GGF99931.1"/>
    <property type="molecule type" value="Genomic_DNA"/>
</dbReference>
<dbReference type="PROSITE" id="PS50901">
    <property type="entry name" value="FTSK"/>
    <property type="match status" value="1"/>
</dbReference>
<dbReference type="SMART" id="SM00843">
    <property type="entry name" value="Ftsk_gamma"/>
    <property type="match status" value="1"/>
</dbReference>
<dbReference type="Proteomes" id="UP000636949">
    <property type="component" value="Unassembled WGS sequence"/>
</dbReference>
<dbReference type="OrthoDB" id="9807790at2"/>
<dbReference type="InterPro" id="IPR025199">
    <property type="entry name" value="FtsK_4TM"/>
</dbReference>
<name>A0A8J3E9A2_9GAMM</name>
<feature type="region of interest" description="Disordered" evidence="15">
    <location>
        <begin position="24"/>
        <end position="44"/>
    </location>
</feature>
<sequence length="873" mass="96419">MIRAFNLDEYEELRVALLRKSKKNTSQKADSKKTRADKTAKTAKQSANQATVKKELHPLLVDRLRITWLVLMGAIALFLLLSLFSYNSNDPGWTIAQSQDKVYNYAGIVGAYTANIILSICGVFGFLIPFLLVYGIWQLFLERKTFAESSILLMLMRFAGAILLVFSGSGLAQIGLSVFSVYMPEGAGGILGQEVAKYAILYLSTAGSILVLIVAFALGLTLFSGGFWIRSLAALIRFIVMTIKDFFTSSPEEKEQRALARAEQKAQKEALKQQKKDEKAELKEQKLLAKNAEKEREREKEQQQDNLMAEHDTLDHLSYNDPGINQHIDDREISFEPFDDEFTPKSLTKALDDEALPEINDIPLPVPISKSSISKKPKNKTDKITGLPSLDLLDDPEAKKELISKEFLQKMALLVEEKLADFGVQVKVVGSYPGPVITRFEVELAPGVKVSKLSGLAQDLARSLSAARVRVVEVIPGKPYVGLELPNQKREMVRLKEVLAHNKFIESSSPLTMGLGVDIAGTPETANLAKMPHLLVAGTTGSGKSVGVNAMIISMLYKSAPDDLRLIMIDPKMLELSIYEGIPHLLTPVVTDMNEAANALRWCVKEMDRRYELMAAAGVRNIAGLNEKILEAEKSGDPMKDPLWLKLRPGHDEDAPLLEKLPYIVVIADEFADMMMVVGKKVEELIARLAQKARAAGIHLILATQRPSVDVVTGLIKANIPTRIAFQVSSKIDSRTILDQQGAEQLLGHGDMLYLPPGSGVPARVHGAFVDDDEVHRVVAAWKEMGEPEYIDSITASEDEEGGDSETGADSTDPLYDEAVKIVLETQRASISNIQRRLRIGYNRSARLIEEMEAAGLVSEMQSNGMREVLVKR</sequence>
<comment type="similarity">
    <text evidence="2">Belongs to the FtsK/SpoIIIE/SftA family.</text>
</comment>
<evidence type="ECO:0000313" key="18">
    <source>
        <dbReference type="EMBL" id="GGF99931.1"/>
    </source>
</evidence>
<protein>
    <recommendedName>
        <fullName evidence="3">DNA translocase FtsK</fullName>
    </recommendedName>
</protein>
<dbReference type="FunFam" id="3.40.50.300:FF:000209">
    <property type="entry name" value="Cell division protein FtsK"/>
    <property type="match status" value="1"/>
</dbReference>
<dbReference type="GO" id="GO:0051301">
    <property type="term" value="P:cell division"/>
    <property type="evidence" value="ECO:0007669"/>
    <property type="project" value="UniProtKB-KW"/>
</dbReference>
<accession>A0A8J3E9A2</accession>
<dbReference type="SUPFAM" id="SSF46785">
    <property type="entry name" value="Winged helix' DNA-binding domain"/>
    <property type="match status" value="1"/>
</dbReference>
<evidence type="ECO:0000256" key="13">
    <source>
        <dbReference type="ARBA" id="ARBA00023306"/>
    </source>
</evidence>
<dbReference type="Pfam" id="PF09397">
    <property type="entry name" value="FtsK_gamma"/>
    <property type="match status" value="1"/>
</dbReference>
<dbReference type="GO" id="GO:0007059">
    <property type="term" value="P:chromosome segregation"/>
    <property type="evidence" value="ECO:0007669"/>
    <property type="project" value="UniProtKB-KW"/>
</dbReference>
<keyword evidence="10 16" id="KW-1133">Transmembrane helix</keyword>
<dbReference type="GO" id="GO:0003677">
    <property type="term" value="F:DNA binding"/>
    <property type="evidence" value="ECO:0007669"/>
    <property type="project" value="UniProtKB-KW"/>
</dbReference>
<dbReference type="Pfam" id="PF13491">
    <property type="entry name" value="FtsK_4TM"/>
    <property type="match status" value="1"/>
</dbReference>
<comment type="caution">
    <text evidence="18">The sequence shown here is derived from an EMBL/GenBank/DDBJ whole genome shotgun (WGS) entry which is preliminary data.</text>
</comment>
<dbReference type="InterPro" id="IPR036388">
    <property type="entry name" value="WH-like_DNA-bd_sf"/>
</dbReference>
<dbReference type="Gene3D" id="3.40.50.300">
    <property type="entry name" value="P-loop containing nucleotide triphosphate hydrolases"/>
    <property type="match status" value="1"/>
</dbReference>
<dbReference type="Pfam" id="PF17854">
    <property type="entry name" value="FtsK_alpha"/>
    <property type="match status" value="1"/>
</dbReference>
<dbReference type="InterPro" id="IPR002543">
    <property type="entry name" value="FtsK_dom"/>
</dbReference>
<feature type="transmembrane region" description="Helical" evidence="16">
    <location>
        <begin position="66"/>
        <end position="86"/>
    </location>
</feature>
<feature type="region of interest" description="Disordered" evidence="15">
    <location>
        <begin position="791"/>
        <end position="813"/>
    </location>
</feature>
<keyword evidence="12 16" id="KW-0472">Membrane</keyword>
<evidence type="ECO:0000256" key="6">
    <source>
        <dbReference type="ARBA" id="ARBA00022692"/>
    </source>
</evidence>
<evidence type="ECO:0000259" key="17">
    <source>
        <dbReference type="PROSITE" id="PS50901"/>
    </source>
</evidence>
<dbReference type="AlphaFoldDB" id="A0A8J3E9A2"/>
<dbReference type="InterPro" id="IPR041027">
    <property type="entry name" value="FtsK_alpha"/>
</dbReference>
<dbReference type="PANTHER" id="PTHR22683:SF41">
    <property type="entry name" value="DNA TRANSLOCASE FTSK"/>
    <property type="match status" value="1"/>
</dbReference>
<keyword evidence="8" id="KW-0159">Chromosome partition</keyword>
<dbReference type="FunFam" id="3.30.980.40:FF:000001">
    <property type="entry name" value="DNA translocase FtsK"/>
    <property type="match status" value="1"/>
</dbReference>
<dbReference type="CDD" id="cd01127">
    <property type="entry name" value="TrwB_TraG_TraD_VirD4"/>
    <property type="match status" value="1"/>
</dbReference>
<dbReference type="InterPro" id="IPR018541">
    <property type="entry name" value="Ftsk_gamma"/>
</dbReference>
<keyword evidence="19" id="KW-1185">Reference proteome</keyword>
<evidence type="ECO:0000256" key="9">
    <source>
        <dbReference type="ARBA" id="ARBA00022840"/>
    </source>
</evidence>
<evidence type="ECO:0000256" key="3">
    <source>
        <dbReference type="ARBA" id="ARBA00020887"/>
    </source>
</evidence>
<feature type="transmembrane region" description="Helical" evidence="16">
    <location>
        <begin position="106"/>
        <end position="137"/>
    </location>
</feature>
<dbReference type="SUPFAM" id="SSF52540">
    <property type="entry name" value="P-loop containing nucleoside triphosphate hydrolases"/>
    <property type="match status" value="1"/>
</dbReference>
<evidence type="ECO:0000256" key="2">
    <source>
        <dbReference type="ARBA" id="ARBA00006474"/>
    </source>
</evidence>
<evidence type="ECO:0000256" key="14">
    <source>
        <dbReference type="PROSITE-ProRule" id="PRU00289"/>
    </source>
</evidence>
<feature type="binding site" evidence="14">
    <location>
        <begin position="538"/>
        <end position="545"/>
    </location>
    <ligand>
        <name>ATP</name>
        <dbReference type="ChEBI" id="CHEBI:30616"/>
    </ligand>
</feature>
<dbReference type="InterPro" id="IPR027417">
    <property type="entry name" value="P-loop_NTPase"/>
</dbReference>
<dbReference type="InterPro" id="IPR036390">
    <property type="entry name" value="WH_DNA-bd_sf"/>
</dbReference>
<evidence type="ECO:0000256" key="11">
    <source>
        <dbReference type="ARBA" id="ARBA00023125"/>
    </source>
</evidence>
<comment type="subcellular location">
    <subcellularLocation>
        <location evidence="1">Cell membrane</location>
        <topology evidence="1">Multi-pass membrane protein</topology>
    </subcellularLocation>
</comment>
<feature type="region of interest" description="Disordered" evidence="15">
    <location>
        <begin position="260"/>
        <end position="280"/>
    </location>
</feature>
<evidence type="ECO:0000256" key="16">
    <source>
        <dbReference type="SAM" id="Phobius"/>
    </source>
</evidence>
<evidence type="ECO:0000256" key="5">
    <source>
        <dbReference type="ARBA" id="ARBA00022618"/>
    </source>
</evidence>
<reference evidence="18" key="1">
    <citation type="journal article" date="2014" name="Int. J. Syst. Evol. Microbiol.">
        <title>Complete genome sequence of Corynebacterium casei LMG S-19264T (=DSM 44701T), isolated from a smear-ripened cheese.</title>
        <authorList>
            <consortium name="US DOE Joint Genome Institute (JGI-PGF)"/>
            <person name="Walter F."/>
            <person name="Albersmeier A."/>
            <person name="Kalinowski J."/>
            <person name="Ruckert C."/>
        </authorList>
    </citation>
    <scope>NUCLEOTIDE SEQUENCE</scope>
    <source>
        <strain evidence="18">CGMCC 1.15758</strain>
    </source>
</reference>
<keyword evidence="6 16" id="KW-0812">Transmembrane</keyword>
<evidence type="ECO:0000256" key="12">
    <source>
        <dbReference type="ARBA" id="ARBA00023136"/>
    </source>
</evidence>
<evidence type="ECO:0000256" key="7">
    <source>
        <dbReference type="ARBA" id="ARBA00022741"/>
    </source>
</evidence>
<keyword evidence="7 14" id="KW-0547">Nucleotide-binding</keyword>